<dbReference type="Pfam" id="PF14223">
    <property type="entry name" value="Retrotran_gag_2"/>
    <property type="match status" value="1"/>
</dbReference>
<name>A0A9D3U6J8_9ROSI</name>
<gene>
    <name evidence="1" type="ORF">J1N35_042951</name>
</gene>
<dbReference type="PANTHER" id="PTHR35317:SF27">
    <property type="entry name" value="RETROVIRUS-RELATED POL POLYPROTEIN FROM TRANSPOSON TNT 1-94"/>
    <property type="match status" value="1"/>
</dbReference>
<dbReference type="EMBL" id="JAIQCV010000013">
    <property type="protein sequence ID" value="KAH1030777.1"/>
    <property type="molecule type" value="Genomic_DNA"/>
</dbReference>
<dbReference type="PANTHER" id="PTHR35317">
    <property type="entry name" value="OS04G0629600 PROTEIN"/>
    <property type="match status" value="1"/>
</dbReference>
<evidence type="ECO:0000313" key="1">
    <source>
        <dbReference type="EMBL" id="KAH1030777.1"/>
    </source>
</evidence>
<dbReference type="Proteomes" id="UP000828251">
    <property type="component" value="Unassembled WGS sequence"/>
</dbReference>
<reference evidence="1 2" key="1">
    <citation type="journal article" date="2021" name="Plant Biotechnol. J.">
        <title>Multi-omics assisted identification of the key and species-specific regulatory components of drought-tolerant mechanisms in Gossypium stocksii.</title>
        <authorList>
            <person name="Yu D."/>
            <person name="Ke L."/>
            <person name="Zhang D."/>
            <person name="Wu Y."/>
            <person name="Sun Y."/>
            <person name="Mei J."/>
            <person name="Sun J."/>
            <person name="Sun Y."/>
        </authorList>
    </citation>
    <scope>NUCLEOTIDE SEQUENCE [LARGE SCALE GENOMIC DNA]</scope>
    <source>
        <strain evidence="2">cv. E1</strain>
        <tissue evidence="1">Leaf</tissue>
    </source>
</reference>
<sequence length="124" mass="14993">METENTFVQPSIPKFYGHYDHWEMLMENFLRSKEHFIRQRIIYSQDNSQEDTSKDIWDSVKKKYQGSMRALRKESETLHMKAGEMVNDYFFRTLTIVNKMKAKGEHKSNRVVEKILRFMTSKFN</sequence>
<keyword evidence="2" id="KW-1185">Reference proteome</keyword>
<accession>A0A9D3U6J8</accession>
<comment type="caution">
    <text evidence="1">The sequence shown here is derived from an EMBL/GenBank/DDBJ whole genome shotgun (WGS) entry which is preliminary data.</text>
</comment>
<organism evidence="1 2">
    <name type="scientific">Gossypium stocksii</name>
    <dbReference type="NCBI Taxonomy" id="47602"/>
    <lineage>
        <taxon>Eukaryota</taxon>
        <taxon>Viridiplantae</taxon>
        <taxon>Streptophyta</taxon>
        <taxon>Embryophyta</taxon>
        <taxon>Tracheophyta</taxon>
        <taxon>Spermatophyta</taxon>
        <taxon>Magnoliopsida</taxon>
        <taxon>eudicotyledons</taxon>
        <taxon>Gunneridae</taxon>
        <taxon>Pentapetalae</taxon>
        <taxon>rosids</taxon>
        <taxon>malvids</taxon>
        <taxon>Malvales</taxon>
        <taxon>Malvaceae</taxon>
        <taxon>Malvoideae</taxon>
        <taxon>Gossypium</taxon>
    </lineage>
</organism>
<dbReference type="OrthoDB" id="1000101at2759"/>
<protein>
    <submittedName>
        <fullName evidence="1">Uncharacterized protein</fullName>
    </submittedName>
</protein>
<dbReference type="AlphaFoldDB" id="A0A9D3U6J8"/>
<evidence type="ECO:0000313" key="2">
    <source>
        <dbReference type="Proteomes" id="UP000828251"/>
    </source>
</evidence>
<proteinExistence type="predicted"/>